<dbReference type="AlphaFoldDB" id="A0A0A7FWE0"/>
<evidence type="ECO:0000313" key="6">
    <source>
        <dbReference type="Proteomes" id="UP000030635"/>
    </source>
</evidence>
<protein>
    <submittedName>
        <fullName evidence="5">Ppx/GppA phosphatase family protein</fullName>
    </submittedName>
</protein>
<evidence type="ECO:0000259" key="3">
    <source>
        <dbReference type="Pfam" id="PF02541"/>
    </source>
</evidence>
<dbReference type="GO" id="GO:0016787">
    <property type="term" value="F:hydrolase activity"/>
    <property type="evidence" value="ECO:0007669"/>
    <property type="project" value="UniProtKB-KW"/>
</dbReference>
<sequence>MKRIGVIDIGANSVTLTLNEVEENGYFRPIDELKTSVRLCQDLVDNDKISEEKLNITLSNLRVFKSMCQVSGAEKIIAIATESFRSASNSDSLINLIKDELDIDVTILNIEKEIYYNFLGVSNTIYFDNSLIVDIEGTATHLAWIKNGKIEKYHSIPVGTLNLTSKYHLQDRILREDLENAVSNINNLLNECNWLKEYKFDSIIGVGGTITCLGQIDRIRKRYPFGVAHNYTLNDIDVHDVYNLLKSKNLKQRKMVEGLPRERADIIVAGLCIFQNILTHTGISDIITSSRGLREGIMYEYIEDKYNYNKDMLTFSINGIMNKLNINKNHAHHVYSIAQKLYEELRPLHKLNDCYLKVLKTASLLHDCGISIDYYNHHKHSFYIILNSYINGLTQKELFLSASVAACHRNNQYHIPFPQFCSIINKIDVNTIEYMGAILRIAEGLDRSLEGAVKDINVIITQESVKLELKSNLNLELEIRQAMRSAYSFKEIFNRTLLIEQV</sequence>
<dbReference type="Gene3D" id="3.30.420.40">
    <property type="match status" value="1"/>
</dbReference>
<feature type="domain" description="Ppx/GppA phosphatase N-terminal" evidence="3">
    <location>
        <begin position="23"/>
        <end position="301"/>
    </location>
</feature>
<name>A0A0A7FWE0_9CLOT</name>
<dbReference type="KEGG" id="cbv:U729_2040"/>
<dbReference type="Gene3D" id="3.30.420.150">
    <property type="entry name" value="Exopolyphosphatase. Domain 2"/>
    <property type="match status" value="1"/>
</dbReference>
<dbReference type="PANTHER" id="PTHR30005">
    <property type="entry name" value="EXOPOLYPHOSPHATASE"/>
    <property type="match status" value="1"/>
</dbReference>
<dbReference type="PANTHER" id="PTHR30005:SF0">
    <property type="entry name" value="RETROGRADE REGULATION PROTEIN 2"/>
    <property type="match status" value="1"/>
</dbReference>
<dbReference type="HOGENOM" id="CLU_025908_4_2_9"/>
<dbReference type="Proteomes" id="UP000030635">
    <property type="component" value="Chromosome"/>
</dbReference>
<dbReference type="InterPro" id="IPR030673">
    <property type="entry name" value="PyroPPase_GppA_Ppx"/>
</dbReference>
<dbReference type="InterPro" id="IPR050273">
    <property type="entry name" value="GppA/Ppx_hydrolase"/>
</dbReference>
<keyword evidence="6" id="KW-1185">Reference proteome</keyword>
<dbReference type="CDD" id="cd24052">
    <property type="entry name" value="ASKHA_NBD_HpPPX-GppA-like"/>
    <property type="match status" value="1"/>
</dbReference>
<dbReference type="SUPFAM" id="SSF53067">
    <property type="entry name" value="Actin-like ATPase domain"/>
    <property type="match status" value="2"/>
</dbReference>
<organism evidence="5 6">
    <name type="scientific">Clostridium baratii str. Sullivan</name>
    <dbReference type="NCBI Taxonomy" id="1415775"/>
    <lineage>
        <taxon>Bacteria</taxon>
        <taxon>Bacillati</taxon>
        <taxon>Bacillota</taxon>
        <taxon>Clostridia</taxon>
        <taxon>Eubacteriales</taxon>
        <taxon>Clostridiaceae</taxon>
        <taxon>Clostridium</taxon>
    </lineage>
</organism>
<accession>A0A0A7FWE0</accession>
<dbReference type="Pfam" id="PF21447">
    <property type="entry name" value="Ppx-GppA_III"/>
    <property type="match status" value="1"/>
</dbReference>
<evidence type="ECO:0000259" key="4">
    <source>
        <dbReference type="Pfam" id="PF21447"/>
    </source>
</evidence>
<comment type="similarity">
    <text evidence="1">Belongs to the GppA/Ppx family.</text>
</comment>
<dbReference type="Pfam" id="PF02541">
    <property type="entry name" value="Ppx-GppA"/>
    <property type="match status" value="1"/>
</dbReference>
<dbReference type="eggNOG" id="COG0248">
    <property type="taxonomic scope" value="Bacteria"/>
</dbReference>
<dbReference type="InterPro" id="IPR003695">
    <property type="entry name" value="Ppx_GppA_N"/>
</dbReference>
<keyword evidence="2" id="KW-0378">Hydrolase</keyword>
<dbReference type="OrthoDB" id="9807195at2"/>
<dbReference type="EMBL" id="CP006905">
    <property type="protein sequence ID" value="AIY83883.1"/>
    <property type="molecule type" value="Genomic_DNA"/>
</dbReference>
<dbReference type="RefSeq" id="WP_039314437.1">
    <property type="nucleotide sequence ID" value="NZ_CP006905.1"/>
</dbReference>
<dbReference type="Gene3D" id="1.10.3210.10">
    <property type="entry name" value="Hypothetical protein af1432"/>
    <property type="match status" value="1"/>
</dbReference>
<evidence type="ECO:0000256" key="1">
    <source>
        <dbReference type="ARBA" id="ARBA00007125"/>
    </source>
</evidence>
<dbReference type="STRING" id="1561.NPD11_972"/>
<dbReference type="InterPro" id="IPR048950">
    <property type="entry name" value="Ppx_GppA_C"/>
</dbReference>
<evidence type="ECO:0000313" key="5">
    <source>
        <dbReference type="EMBL" id="AIY83883.1"/>
    </source>
</evidence>
<dbReference type="InterPro" id="IPR043129">
    <property type="entry name" value="ATPase_NBD"/>
</dbReference>
<proteinExistence type="inferred from homology"/>
<gene>
    <name evidence="5" type="ORF">U729_2040</name>
</gene>
<reference evidence="5 6" key="1">
    <citation type="journal article" date="2015" name="Infect. Genet. Evol.">
        <title>Genomic sequences of six botulinum neurotoxin-producing strains representing three clostridial species illustrate the mobility and diversity of botulinum neurotoxin genes.</title>
        <authorList>
            <person name="Smith T.J."/>
            <person name="Hill K.K."/>
            <person name="Xie G."/>
            <person name="Foley B.T."/>
            <person name="Williamson C.H."/>
            <person name="Foster J.T."/>
            <person name="Johnson S.L."/>
            <person name="Chertkov O."/>
            <person name="Teshima H."/>
            <person name="Gibbons H.S."/>
            <person name="Johnsky L.A."/>
            <person name="Karavis M.A."/>
            <person name="Smith L.A."/>
        </authorList>
    </citation>
    <scope>NUCLEOTIDE SEQUENCE [LARGE SCALE GENOMIC DNA]</scope>
    <source>
        <strain evidence="5">Sullivan</strain>
    </source>
</reference>
<evidence type="ECO:0000256" key="2">
    <source>
        <dbReference type="ARBA" id="ARBA00022801"/>
    </source>
</evidence>
<dbReference type="PIRSF" id="PIRSF001267">
    <property type="entry name" value="Pyrophosphatase_GppA_Ppx"/>
    <property type="match status" value="1"/>
</dbReference>
<feature type="domain" description="Ppx/GppA phosphatase C-terminal" evidence="4">
    <location>
        <begin position="316"/>
        <end position="472"/>
    </location>
</feature>
<dbReference type="SUPFAM" id="SSF109604">
    <property type="entry name" value="HD-domain/PDEase-like"/>
    <property type="match status" value="1"/>
</dbReference>